<dbReference type="SMART" id="SM00320">
    <property type="entry name" value="WD40"/>
    <property type="match status" value="3"/>
</dbReference>
<evidence type="ECO:0000256" key="2">
    <source>
        <dbReference type="ARBA" id="ARBA00022737"/>
    </source>
</evidence>
<dbReference type="InterPro" id="IPR050349">
    <property type="entry name" value="WD_LIS1/nudF_dynein_reg"/>
</dbReference>
<proteinExistence type="predicted"/>
<accession>A0A347ZWC4</accession>
<evidence type="ECO:0000256" key="1">
    <source>
        <dbReference type="ARBA" id="ARBA00022574"/>
    </source>
</evidence>
<organism evidence="5 6">
    <name type="scientific">Pelolinea submarina</name>
    <dbReference type="NCBI Taxonomy" id="913107"/>
    <lineage>
        <taxon>Bacteria</taxon>
        <taxon>Bacillati</taxon>
        <taxon>Chloroflexota</taxon>
        <taxon>Anaerolineae</taxon>
        <taxon>Anaerolineales</taxon>
        <taxon>Anaerolineaceae</taxon>
        <taxon>Pelolinea</taxon>
    </lineage>
</organism>
<dbReference type="CDD" id="cd00200">
    <property type="entry name" value="WD40"/>
    <property type="match status" value="1"/>
</dbReference>
<dbReference type="Pfam" id="PF07676">
    <property type="entry name" value="PD40"/>
    <property type="match status" value="1"/>
</dbReference>
<evidence type="ECO:0000313" key="5">
    <source>
        <dbReference type="EMBL" id="REG05347.1"/>
    </source>
</evidence>
<comment type="caution">
    <text evidence="5">The sequence shown here is derived from an EMBL/GenBank/DDBJ whole genome shotgun (WGS) entry which is preliminary data.</text>
</comment>
<evidence type="ECO:0000313" key="6">
    <source>
        <dbReference type="Proteomes" id="UP000256388"/>
    </source>
</evidence>
<dbReference type="RefSeq" id="WP_116226017.1">
    <property type="nucleotide sequence ID" value="NZ_AP018437.1"/>
</dbReference>
<feature type="chain" id="PRO_5030063678" evidence="4">
    <location>
        <begin position="32"/>
        <end position="721"/>
    </location>
</feature>
<dbReference type="InterPro" id="IPR015943">
    <property type="entry name" value="WD40/YVTN_repeat-like_dom_sf"/>
</dbReference>
<dbReference type="EMBL" id="QUMS01000005">
    <property type="protein sequence ID" value="REG05347.1"/>
    <property type="molecule type" value="Genomic_DNA"/>
</dbReference>
<feature type="repeat" description="WD" evidence="3">
    <location>
        <begin position="460"/>
        <end position="501"/>
    </location>
</feature>
<dbReference type="InterPro" id="IPR019775">
    <property type="entry name" value="WD40_repeat_CS"/>
</dbReference>
<gene>
    <name evidence="5" type="ORF">DFR64_2747</name>
</gene>
<feature type="repeat" description="WD" evidence="3">
    <location>
        <begin position="502"/>
        <end position="543"/>
    </location>
</feature>
<protein>
    <submittedName>
        <fullName evidence="5">WD40 repeat protein</fullName>
    </submittedName>
</protein>
<evidence type="ECO:0000256" key="4">
    <source>
        <dbReference type="SAM" id="SignalP"/>
    </source>
</evidence>
<keyword evidence="4" id="KW-0732">Signal</keyword>
<dbReference type="OrthoDB" id="9812686at2"/>
<dbReference type="PROSITE" id="PS50082">
    <property type="entry name" value="WD_REPEATS_2"/>
    <property type="match status" value="2"/>
</dbReference>
<evidence type="ECO:0000256" key="3">
    <source>
        <dbReference type="PROSITE-ProRule" id="PRU00221"/>
    </source>
</evidence>
<dbReference type="Gene3D" id="2.130.10.10">
    <property type="entry name" value="YVTN repeat-like/Quinoprotein amine dehydrogenase"/>
    <property type="match status" value="3"/>
</dbReference>
<reference evidence="5 6" key="1">
    <citation type="submission" date="2018-08" db="EMBL/GenBank/DDBJ databases">
        <title>Genomic Encyclopedia of Type Strains, Phase IV (KMG-IV): sequencing the most valuable type-strain genomes for metagenomic binning, comparative biology and taxonomic classification.</title>
        <authorList>
            <person name="Goeker M."/>
        </authorList>
    </citation>
    <scope>NUCLEOTIDE SEQUENCE [LARGE SCALE GENOMIC DNA]</scope>
    <source>
        <strain evidence="5 6">DSM 23923</strain>
    </source>
</reference>
<dbReference type="PANTHER" id="PTHR44129">
    <property type="entry name" value="WD REPEAT-CONTAINING PROTEIN POP1"/>
    <property type="match status" value="1"/>
</dbReference>
<dbReference type="PROSITE" id="PS00678">
    <property type="entry name" value="WD_REPEATS_1"/>
    <property type="match status" value="1"/>
</dbReference>
<dbReference type="InterPro" id="IPR001680">
    <property type="entry name" value="WD40_rpt"/>
</dbReference>
<dbReference type="PROSITE" id="PS50294">
    <property type="entry name" value="WD_REPEATS_REGION"/>
    <property type="match status" value="2"/>
</dbReference>
<feature type="signal peptide" evidence="4">
    <location>
        <begin position="1"/>
        <end position="31"/>
    </location>
</feature>
<sequence>MNKQKKGTIFHGLIILALCALTFSTTGSILAQTEPETTPLAEITPENIQDLKLLHWFGQGAYTGTLEQQPNGNLLAAITSSGVALLDKESGEQAGFIPVGLQPTALSISPDGSTLAIVVNYPNGKLGDFMGLPAYDRQIQLYSLPDGEKKGTAIQDLGECANSNIWDIAFTPDGKELVFEKKYGVNNEKDVRKFCVASLAAGKVTRSMDLNTNASMAISPNGEFTAVYEKQSGQVSIYSTSDFSLVRELPAPKTDWPELLFSPSGRYIATRNMTTDEDGRYSIQIWDIQDGREVFNGKPDLEYSQEMEQYDMVTSFEVSQYYNTIYLGTQSGYVVMIAADTGNVEKQLGQFTWTAYSLTGNTGGITSDEISAMVATVQLSPDGKTLIASENLTTYGQSGSIHIFELPSGKEKFIFRGSSAVSESLGIAFSPDSNRIALAGDESGKVAIYYTGDGRFDLELTGHTQVVNKVAFSPDGKMIATASNDNSVRLWDAQTGSPLKTLSGHQGRVTHIAFSPDSSWLVSGADDNTIRRWNTADGKLLETLELSDENWRVDFLDTLNDNVSVVYRISKYPSPYVGFIQEQARWNTQSGERKDIGGSKISITQFDSGKEMFSGYSDTDRVVGKLQADGSMAIAASFRSPYGNGGLSLPAVSPNQQLVISGNGFGLHAWELSGKELNFVGLVAGDQPVPSYGQEYLFSPDGKFLAYTSGGVAYLMGVPAN</sequence>
<keyword evidence="1 3" id="KW-0853">WD repeat</keyword>
<name>A0A347ZWC4_9CHLR</name>
<dbReference type="Pfam" id="PF00400">
    <property type="entry name" value="WD40"/>
    <property type="match status" value="2"/>
</dbReference>
<dbReference type="Proteomes" id="UP000256388">
    <property type="component" value="Unassembled WGS sequence"/>
</dbReference>
<keyword evidence="6" id="KW-1185">Reference proteome</keyword>
<dbReference type="InterPro" id="IPR011659">
    <property type="entry name" value="WD40"/>
</dbReference>
<dbReference type="SUPFAM" id="SSF50998">
    <property type="entry name" value="Quinoprotein alcohol dehydrogenase-like"/>
    <property type="match status" value="2"/>
</dbReference>
<dbReference type="AlphaFoldDB" id="A0A347ZWC4"/>
<keyword evidence="2" id="KW-0677">Repeat</keyword>
<dbReference type="InterPro" id="IPR011047">
    <property type="entry name" value="Quinoprotein_ADH-like_sf"/>
</dbReference>